<dbReference type="SUPFAM" id="SSF111369">
    <property type="entry name" value="HlyD-like secretion proteins"/>
    <property type="match status" value="2"/>
</dbReference>
<feature type="signal peptide" evidence="2">
    <location>
        <begin position="1"/>
        <end position="18"/>
    </location>
</feature>
<proteinExistence type="predicted"/>
<dbReference type="Gene3D" id="1.10.287.470">
    <property type="entry name" value="Helix hairpin bin"/>
    <property type="match status" value="2"/>
</dbReference>
<dbReference type="AlphaFoldDB" id="A0A399EFI5"/>
<evidence type="ECO:0000256" key="1">
    <source>
        <dbReference type="SAM" id="Coils"/>
    </source>
</evidence>
<organism evidence="3 4">
    <name type="scientific">Calidithermus terrae</name>
    <dbReference type="NCBI Taxonomy" id="1408545"/>
    <lineage>
        <taxon>Bacteria</taxon>
        <taxon>Thermotogati</taxon>
        <taxon>Deinococcota</taxon>
        <taxon>Deinococci</taxon>
        <taxon>Thermales</taxon>
        <taxon>Thermaceae</taxon>
        <taxon>Calidithermus</taxon>
    </lineage>
</organism>
<dbReference type="PANTHER" id="PTHR30469">
    <property type="entry name" value="MULTIDRUG RESISTANCE PROTEIN MDTA"/>
    <property type="match status" value="1"/>
</dbReference>
<gene>
    <name evidence="3" type="primary">aaeA</name>
    <name evidence="3" type="ORF">Mterra_02714</name>
</gene>
<evidence type="ECO:0000313" key="3">
    <source>
        <dbReference type="EMBL" id="RIH82313.1"/>
    </source>
</evidence>
<accession>A0A399EFI5</accession>
<comment type="caution">
    <text evidence="3">The sequence shown here is derived from an EMBL/GenBank/DDBJ whole genome shotgun (WGS) entry which is preliminary data.</text>
</comment>
<dbReference type="Gene3D" id="2.40.30.170">
    <property type="match status" value="1"/>
</dbReference>
<dbReference type="GO" id="GO:0015562">
    <property type="term" value="F:efflux transmembrane transporter activity"/>
    <property type="evidence" value="ECO:0007669"/>
    <property type="project" value="TreeGrafter"/>
</dbReference>
<dbReference type="Proteomes" id="UP000265715">
    <property type="component" value="Unassembled WGS sequence"/>
</dbReference>
<reference evidence="3 4" key="1">
    <citation type="submission" date="2018-08" db="EMBL/GenBank/DDBJ databases">
        <title>Meiothermus terrae DSM 26712 genome sequencing project.</title>
        <authorList>
            <person name="Da Costa M.S."/>
            <person name="Albuquerque L."/>
            <person name="Raposo P."/>
            <person name="Froufe H.J.C."/>
            <person name="Barroso C.S."/>
            <person name="Egas C."/>
        </authorList>
    </citation>
    <scope>NUCLEOTIDE SEQUENCE [LARGE SCALE GENOMIC DNA]</scope>
    <source>
        <strain evidence="3 4">DSM 26712</strain>
    </source>
</reference>
<dbReference type="GO" id="GO:1990281">
    <property type="term" value="C:efflux pump complex"/>
    <property type="evidence" value="ECO:0007669"/>
    <property type="project" value="TreeGrafter"/>
</dbReference>
<dbReference type="EMBL" id="QXDL01000126">
    <property type="protein sequence ID" value="RIH82313.1"/>
    <property type="molecule type" value="Genomic_DNA"/>
</dbReference>
<feature type="chain" id="PRO_5017334156" evidence="2">
    <location>
        <begin position="19"/>
        <end position="403"/>
    </location>
</feature>
<dbReference type="OrthoDB" id="31074at2"/>
<dbReference type="PROSITE" id="PS51257">
    <property type="entry name" value="PROKAR_LIPOPROTEIN"/>
    <property type="match status" value="1"/>
</dbReference>
<dbReference type="Gene3D" id="2.40.50.100">
    <property type="match status" value="2"/>
</dbReference>
<evidence type="ECO:0000313" key="4">
    <source>
        <dbReference type="Proteomes" id="UP000265715"/>
    </source>
</evidence>
<keyword evidence="1" id="KW-0175">Coiled coil</keyword>
<feature type="coiled-coil region" evidence="1">
    <location>
        <begin position="107"/>
        <end position="222"/>
    </location>
</feature>
<name>A0A399EFI5_9DEIN</name>
<keyword evidence="4" id="KW-1185">Reference proteome</keyword>
<sequence length="403" mass="42166">MRAAGVYLALGLSLLALAACRPQTGSATAAKEEPAAERVVRVRVVAPKTGRLVAARTTGVTLAPARESQVAAGASGRVERVLVSEGARVAAGQAVIELEATNARSSLRQAELGLEQARVNLSRAQRSTQANLAPLQAQLEAARTNLSVAERRLKEGRELAAAGAIAAVELSGLEAARAQAQAAFDNAQENLSRARRANQEDLALLRIQLEQAQVQVQQARKALGETVIRAPYAGVVAEVLVNPGEFVAAGSRAFRLADTRSLEARFRIPPSEAARLPVGSGLNLDYQGKTYYARLVRTAQVPGNDRLVEAVAQVAAPLTPGATANLRYNLELAQGVLLPSGALLPGERPAVMLAEEGQARTAAVRVLGDNGTTVAVDGVPAGARVIYPVPPSLRDGDRVEVIP</sequence>
<dbReference type="Gene3D" id="2.40.420.20">
    <property type="match status" value="1"/>
</dbReference>
<protein>
    <submittedName>
        <fullName evidence="3">p-hydroxybenzoic acid efflux pump subunit AaeA</fullName>
    </submittedName>
</protein>
<keyword evidence="2" id="KW-0732">Signal</keyword>
<dbReference type="RefSeq" id="WP_119315705.1">
    <property type="nucleotide sequence ID" value="NZ_QXDL01000126.1"/>
</dbReference>
<evidence type="ECO:0000256" key="2">
    <source>
        <dbReference type="SAM" id="SignalP"/>
    </source>
</evidence>
<dbReference type="PANTHER" id="PTHR30469:SF15">
    <property type="entry name" value="HLYD FAMILY OF SECRETION PROTEINS"/>
    <property type="match status" value="1"/>
</dbReference>